<evidence type="ECO:0000256" key="9">
    <source>
        <dbReference type="ARBA" id="ARBA00022989"/>
    </source>
</evidence>
<dbReference type="PANTHER" id="PTHR43141">
    <property type="entry name" value="CYTOCHROME BD2 SUBUNIT II"/>
    <property type="match status" value="1"/>
</dbReference>
<keyword evidence="8" id="KW-0249">Electron transport</keyword>
<feature type="transmembrane region" description="Helical" evidence="12">
    <location>
        <begin position="255"/>
        <end position="279"/>
    </location>
</feature>
<feature type="transmembrane region" description="Helical" evidence="12">
    <location>
        <begin position="299"/>
        <end position="324"/>
    </location>
</feature>
<evidence type="ECO:0000256" key="5">
    <source>
        <dbReference type="ARBA" id="ARBA00022617"/>
    </source>
</evidence>
<evidence type="ECO:0000256" key="12">
    <source>
        <dbReference type="SAM" id="Phobius"/>
    </source>
</evidence>
<evidence type="ECO:0000256" key="1">
    <source>
        <dbReference type="ARBA" id="ARBA00004651"/>
    </source>
</evidence>
<dbReference type="GO" id="GO:0009055">
    <property type="term" value="F:electron transfer activity"/>
    <property type="evidence" value="ECO:0007669"/>
    <property type="project" value="TreeGrafter"/>
</dbReference>
<keyword evidence="3" id="KW-0813">Transport</keyword>
<dbReference type="GO" id="GO:0016682">
    <property type="term" value="F:oxidoreductase activity, acting on diphenols and related substances as donors, oxygen as acceptor"/>
    <property type="evidence" value="ECO:0007669"/>
    <property type="project" value="TreeGrafter"/>
</dbReference>
<evidence type="ECO:0000256" key="7">
    <source>
        <dbReference type="ARBA" id="ARBA00022723"/>
    </source>
</evidence>
<evidence type="ECO:0000256" key="4">
    <source>
        <dbReference type="ARBA" id="ARBA00022475"/>
    </source>
</evidence>
<keyword evidence="7" id="KW-0479">Metal-binding</keyword>
<name>A0A212IZD8_9DELT</name>
<keyword evidence="4" id="KW-1003">Cell membrane</keyword>
<dbReference type="NCBIfam" id="TIGR00203">
    <property type="entry name" value="cydB"/>
    <property type="match status" value="1"/>
</dbReference>
<dbReference type="AlphaFoldDB" id="A0A212IZD8"/>
<keyword evidence="6 12" id="KW-0812">Transmembrane</keyword>
<keyword evidence="13" id="KW-0560">Oxidoreductase</keyword>
<dbReference type="EMBL" id="FLUQ01000001">
    <property type="protein sequence ID" value="SBV92593.1"/>
    <property type="molecule type" value="Genomic_DNA"/>
</dbReference>
<organism evidence="13">
    <name type="scientific">uncultured delta proteobacterium</name>
    <dbReference type="NCBI Taxonomy" id="34034"/>
    <lineage>
        <taxon>Bacteria</taxon>
        <taxon>Deltaproteobacteria</taxon>
        <taxon>environmental samples</taxon>
    </lineage>
</organism>
<evidence type="ECO:0000256" key="8">
    <source>
        <dbReference type="ARBA" id="ARBA00022982"/>
    </source>
</evidence>
<dbReference type="Pfam" id="PF02322">
    <property type="entry name" value="Cyt_bd_oxida_II"/>
    <property type="match status" value="1"/>
</dbReference>
<evidence type="ECO:0000256" key="11">
    <source>
        <dbReference type="ARBA" id="ARBA00023136"/>
    </source>
</evidence>
<proteinExistence type="inferred from homology"/>
<dbReference type="EC" id="1.10.3.-" evidence="13"/>
<comment type="subcellular location">
    <subcellularLocation>
        <location evidence="1">Cell membrane</location>
        <topology evidence="1">Multi-pass membrane protein</topology>
    </subcellularLocation>
</comment>
<keyword evidence="5" id="KW-0349">Heme</keyword>
<feature type="transmembrane region" description="Helical" evidence="12">
    <location>
        <begin position="80"/>
        <end position="98"/>
    </location>
</feature>
<dbReference type="GO" id="GO:0046872">
    <property type="term" value="F:metal ion binding"/>
    <property type="evidence" value="ECO:0007669"/>
    <property type="project" value="UniProtKB-KW"/>
</dbReference>
<accession>A0A212IZD8</accession>
<evidence type="ECO:0000256" key="2">
    <source>
        <dbReference type="ARBA" id="ARBA00007543"/>
    </source>
</evidence>
<feature type="transmembrane region" description="Helical" evidence="12">
    <location>
        <begin position="119"/>
        <end position="138"/>
    </location>
</feature>
<dbReference type="GO" id="GO:0070069">
    <property type="term" value="C:cytochrome complex"/>
    <property type="evidence" value="ECO:0007669"/>
    <property type="project" value="TreeGrafter"/>
</dbReference>
<dbReference type="PANTHER" id="PTHR43141:SF5">
    <property type="entry name" value="CYTOCHROME BD-I UBIQUINOL OXIDASE SUBUNIT 2"/>
    <property type="match status" value="1"/>
</dbReference>
<keyword evidence="11 12" id="KW-0472">Membrane</keyword>
<evidence type="ECO:0000313" key="13">
    <source>
        <dbReference type="EMBL" id="SBV92593.1"/>
    </source>
</evidence>
<dbReference type="GO" id="GO:0019646">
    <property type="term" value="P:aerobic electron transport chain"/>
    <property type="evidence" value="ECO:0007669"/>
    <property type="project" value="TreeGrafter"/>
</dbReference>
<comment type="similarity">
    <text evidence="2">Belongs to the cytochrome ubiquinol oxidase subunit 2 family.</text>
</comment>
<feature type="transmembrane region" description="Helical" evidence="12">
    <location>
        <begin position="158"/>
        <end position="177"/>
    </location>
</feature>
<dbReference type="GO" id="GO:0005886">
    <property type="term" value="C:plasma membrane"/>
    <property type="evidence" value="ECO:0007669"/>
    <property type="project" value="UniProtKB-SubCell"/>
</dbReference>
<feature type="transmembrane region" description="Helical" evidence="12">
    <location>
        <begin position="12"/>
        <end position="35"/>
    </location>
</feature>
<keyword evidence="10" id="KW-0408">Iron</keyword>
<protein>
    <submittedName>
        <fullName evidence="13">Cytochrome d ubiquinol oxidase, subunit II</fullName>
        <ecNumber evidence="13">1.10.3.-</ecNumber>
    </submittedName>
</protein>
<evidence type="ECO:0000256" key="10">
    <source>
        <dbReference type="ARBA" id="ARBA00023004"/>
    </source>
</evidence>
<evidence type="ECO:0000256" key="6">
    <source>
        <dbReference type="ARBA" id="ARBA00022692"/>
    </source>
</evidence>
<dbReference type="PIRSF" id="PIRSF000267">
    <property type="entry name" value="Cyt_oxidse_sub2"/>
    <property type="match status" value="1"/>
</dbReference>
<feature type="transmembrane region" description="Helical" evidence="12">
    <location>
        <begin position="223"/>
        <end position="243"/>
    </location>
</feature>
<feature type="transmembrane region" description="Helical" evidence="12">
    <location>
        <begin position="198"/>
        <end position="217"/>
    </location>
</feature>
<keyword evidence="9 12" id="KW-1133">Transmembrane helix</keyword>
<dbReference type="InterPro" id="IPR003317">
    <property type="entry name" value="Cyt-d_oxidase_su2"/>
</dbReference>
<gene>
    <name evidence="13" type="primary">cydB</name>
    <name evidence="13" type="ORF">KL86DPRO_10388</name>
</gene>
<sequence>MLETIWFVLWGLLWAIYFMLDGFDFGLGTLMPFLAKNDAERRIMYNAAGPFWDGNEVWLITAGGVTFAAFPTAYAVMFSALYAPLLLLLFGLIIRAVSFEFRNKVDSDSWRKAWDTCHFVGNALPALLLGVAFGNLFLGIPIDGAGVYHGNILKLCNTYGLMAGILFVLMFCMHGMLWLSIKSTNVMHERAIGTAKTIWPWVTGVSVVFLIMTWTYTDLFSNYTAMPLLFVLPLAAVACLVASRVMMQRRKVVHAWGCSAGFIGLVTLFGVVGMFPRLIPSSLDPAFSLTIHNAASSPLTLKIMLVVALLTVPIVIGYQTWVFLTFSHKVTEEELASPNAYYY</sequence>
<evidence type="ECO:0000256" key="3">
    <source>
        <dbReference type="ARBA" id="ARBA00022448"/>
    </source>
</evidence>
<reference evidence="13" key="1">
    <citation type="submission" date="2016-04" db="EMBL/GenBank/DDBJ databases">
        <authorList>
            <person name="Evans L.H."/>
            <person name="Alamgir A."/>
            <person name="Owens N."/>
            <person name="Weber N.D."/>
            <person name="Virtaneva K."/>
            <person name="Barbian K."/>
            <person name="Babar A."/>
            <person name="Rosenke K."/>
        </authorList>
    </citation>
    <scope>NUCLEOTIDE SEQUENCE</scope>
    <source>
        <strain evidence="13">86</strain>
    </source>
</reference>